<evidence type="ECO:0000256" key="1">
    <source>
        <dbReference type="SAM" id="MobiDB-lite"/>
    </source>
</evidence>
<keyword evidence="2" id="KW-1185">Reference proteome</keyword>
<accession>A0A9J2P809</accession>
<evidence type="ECO:0000313" key="3">
    <source>
        <dbReference type="WBParaSite" id="ALUE_0000552801-mRNA-1"/>
    </source>
</evidence>
<feature type="region of interest" description="Disordered" evidence="1">
    <location>
        <begin position="1"/>
        <end position="22"/>
    </location>
</feature>
<evidence type="ECO:0000313" key="2">
    <source>
        <dbReference type="Proteomes" id="UP000036681"/>
    </source>
</evidence>
<dbReference type="AlphaFoldDB" id="A0A9J2P809"/>
<feature type="region of interest" description="Disordered" evidence="1">
    <location>
        <begin position="113"/>
        <end position="215"/>
    </location>
</feature>
<organism evidence="2 3">
    <name type="scientific">Ascaris lumbricoides</name>
    <name type="common">Giant roundworm</name>
    <dbReference type="NCBI Taxonomy" id="6252"/>
    <lineage>
        <taxon>Eukaryota</taxon>
        <taxon>Metazoa</taxon>
        <taxon>Ecdysozoa</taxon>
        <taxon>Nematoda</taxon>
        <taxon>Chromadorea</taxon>
        <taxon>Rhabditida</taxon>
        <taxon>Spirurina</taxon>
        <taxon>Ascaridomorpha</taxon>
        <taxon>Ascaridoidea</taxon>
        <taxon>Ascarididae</taxon>
        <taxon>Ascaris</taxon>
    </lineage>
</organism>
<proteinExistence type="predicted"/>
<protein>
    <submittedName>
        <fullName evidence="3">Uncharacterized protein</fullName>
    </submittedName>
</protein>
<feature type="compositionally biased region" description="Basic residues" evidence="1">
    <location>
        <begin position="113"/>
        <end position="126"/>
    </location>
</feature>
<feature type="compositionally biased region" description="Polar residues" evidence="1">
    <location>
        <begin position="185"/>
        <end position="197"/>
    </location>
</feature>
<dbReference type="WBParaSite" id="ALUE_0000552801-mRNA-1">
    <property type="protein sequence ID" value="ALUE_0000552801-mRNA-1"/>
    <property type="gene ID" value="ALUE_0000552801"/>
</dbReference>
<feature type="compositionally biased region" description="Basic and acidic residues" evidence="1">
    <location>
        <begin position="145"/>
        <end position="156"/>
    </location>
</feature>
<name>A0A9J2P809_ASCLU</name>
<feature type="compositionally biased region" description="Basic and acidic residues" evidence="1">
    <location>
        <begin position="1"/>
        <end position="21"/>
    </location>
</feature>
<dbReference type="Proteomes" id="UP000036681">
    <property type="component" value="Unplaced"/>
</dbReference>
<reference evidence="3" key="1">
    <citation type="submission" date="2023-03" db="UniProtKB">
        <authorList>
            <consortium name="WormBaseParasite"/>
        </authorList>
    </citation>
    <scope>IDENTIFICATION</scope>
</reference>
<sequence>MVKKVGIQEDRTALDPGRIREGAAAVDPEVDVVRTPREEDVINHAQGVAPDHTQGVAQDHAQGEVDQTPTEEVILILDEAEAVHVPEAVEDLDIPRENILVPLAEDIVMYSKHGHPRHSHEHRHKERNLGGVDESHSSEQKLSSKHTDGPSDKAAGDLHLSMQTDNETFIDNDKQPVEGNEEGSQDGSKNSQKSSVTAAVKSGGRESITSANKAE</sequence>